<reference evidence="3" key="2">
    <citation type="submission" date="2023-06" db="EMBL/GenBank/DDBJ databases">
        <authorList>
            <person name="Ma L."/>
            <person name="Liu K.-W."/>
            <person name="Li Z."/>
            <person name="Hsiao Y.-Y."/>
            <person name="Qi Y."/>
            <person name="Fu T."/>
            <person name="Tang G."/>
            <person name="Zhang D."/>
            <person name="Sun W.-H."/>
            <person name="Liu D.-K."/>
            <person name="Li Y."/>
            <person name="Chen G.-Z."/>
            <person name="Liu X.-D."/>
            <person name="Liao X.-Y."/>
            <person name="Jiang Y.-T."/>
            <person name="Yu X."/>
            <person name="Hao Y."/>
            <person name="Huang J."/>
            <person name="Zhao X.-W."/>
            <person name="Ke S."/>
            <person name="Chen Y.-Y."/>
            <person name="Wu W.-L."/>
            <person name="Hsu J.-L."/>
            <person name="Lin Y.-F."/>
            <person name="Huang M.-D."/>
            <person name="Li C.-Y."/>
            <person name="Huang L."/>
            <person name="Wang Z.-W."/>
            <person name="Zhao X."/>
            <person name="Zhong W.-Y."/>
            <person name="Peng D.-H."/>
            <person name="Ahmad S."/>
            <person name="Lan S."/>
            <person name="Zhang J.-S."/>
            <person name="Tsai W.-C."/>
            <person name="Van De Peer Y."/>
            <person name="Liu Z.-J."/>
        </authorList>
    </citation>
    <scope>NUCLEOTIDE SEQUENCE</scope>
    <source>
        <strain evidence="3">CP</strain>
        <tissue evidence="3">Leaves</tissue>
    </source>
</reference>
<keyword evidence="3" id="KW-0346">Stress response</keyword>
<sequence length="86" mass="9918">MKLWPFKVIPDLSDKPMIVISFKDEQKHFTLKEISSMVLIKMKEIVHAYLERLPSATPPSRVVEISIQNVIEGRNPNRPAQSLSFK</sequence>
<evidence type="ECO:0000313" key="4">
    <source>
        <dbReference type="Proteomes" id="UP001180020"/>
    </source>
</evidence>
<dbReference type="AlphaFoldDB" id="A0AAV9DD27"/>
<dbReference type="GO" id="GO:0005524">
    <property type="term" value="F:ATP binding"/>
    <property type="evidence" value="ECO:0007669"/>
    <property type="project" value="UniProtKB-KW"/>
</dbReference>
<dbReference type="PANTHER" id="PTHR19375">
    <property type="entry name" value="HEAT SHOCK PROTEIN 70KDA"/>
    <property type="match status" value="1"/>
</dbReference>
<dbReference type="InterPro" id="IPR013126">
    <property type="entry name" value="Hsp_70_fam"/>
</dbReference>
<evidence type="ECO:0000256" key="2">
    <source>
        <dbReference type="ARBA" id="ARBA00022840"/>
    </source>
</evidence>
<dbReference type="Gene3D" id="3.30.420.40">
    <property type="match status" value="1"/>
</dbReference>
<keyword evidence="1" id="KW-0547">Nucleotide-binding</keyword>
<dbReference type="Proteomes" id="UP001180020">
    <property type="component" value="Unassembled WGS sequence"/>
</dbReference>
<dbReference type="Pfam" id="PF00012">
    <property type="entry name" value="HSP70"/>
    <property type="match status" value="1"/>
</dbReference>
<gene>
    <name evidence="3" type="primary">HSC-2</name>
    <name evidence="3" type="ORF">QJS10_CPB14g01556</name>
</gene>
<comment type="caution">
    <text evidence="3">The sequence shown here is derived from an EMBL/GenBank/DDBJ whole genome shotgun (WGS) entry which is preliminary data.</text>
</comment>
<proteinExistence type="predicted"/>
<organism evidence="3 4">
    <name type="scientific">Acorus calamus</name>
    <name type="common">Sweet flag</name>
    <dbReference type="NCBI Taxonomy" id="4465"/>
    <lineage>
        <taxon>Eukaryota</taxon>
        <taxon>Viridiplantae</taxon>
        <taxon>Streptophyta</taxon>
        <taxon>Embryophyta</taxon>
        <taxon>Tracheophyta</taxon>
        <taxon>Spermatophyta</taxon>
        <taxon>Magnoliopsida</taxon>
        <taxon>Liliopsida</taxon>
        <taxon>Acoraceae</taxon>
        <taxon>Acorus</taxon>
    </lineage>
</organism>
<keyword evidence="4" id="KW-1185">Reference proteome</keyword>
<evidence type="ECO:0000256" key="1">
    <source>
        <dbReference type="ARBA" id="ARBA00022741"/>
    </source>
</evidence>
<accession>A0AAV9DD27</accession>
<name>A0AAV9DD27_ACOCL</name>
<reference evidence="3" key="1">
    <citation type="journal article" date="2023" name="Nat. Commun.">
        <title>Diploid and tetraploid genomes of Acorus and the evolution of monocots.</title>
        <authorList>
            <person name="Ma L."/>
            <person name="Liu K.W."/>
            <person name="Li Z."/>
            <person name="Hsiao Y.Y."/>
            <person name="Qi Y."/>
            <person name="Fu T."/>
            <person name="Tang G.D."/>
            <person name="Zhang D."/>
            <person name="Sun W.H."/>
            <person name="Liu D.K."/>
            <person name="Li Y."/>
            <person name="Chen G.Z."/>
            <person name="Liu X.D."/>
            <person name="Liao X.Y."/>
            <person name="Jiang Y.T."/>
            <person name="Yu X."/>
            <person name="Hao Y."/>
            <person name="Huang J."/>
            <person name="Zhao X.W."/>
            <person name="Ke S."/>
            <person name="Chen Y.Y."/>
            <person name="Wu W.L."/>
            <person name="Hsu J.L."/>
            <person name="Lin Y.F."/>
            <person name="Huang M.D."/>
            <person name="Li C.Y."/>
            <person name="Huang L."/>
            <person name="Wang Z.W."/>
            <person name="Zhao X."/>
            <person name="Zhong W.Y."/>
            <person name="Peng D.H."/>
            <person name="Ahmad S."/>
            <person name="Lan S."/>
            <person name="Zhang J.S."/>
            <person name="Tsai W.C."/>
            <person name="Van de Peer Y."/>
            <person name="Liu Z.J."/>
        </authorList>
    </citation>
    <scope>NUCLEOTIDE SEQUENCE</scope>
    <source>
        <strain evidence="3">CP</strain>
    </source>
</reference>
<protein>
    <submittedName>
        <fullName evidence="3">Heat shock cognate 70 kDa protein 2</fullName>
    </submittedName>
</protein>
<keyword evidence="2" id="KW-0067">ATP-binding</keyword>
<evidence type="ECO:0000313" key="3">
    <source>
        <dbReference type="EMBL" id="KAK1298849.1"/>
    </source>
</evidence>
<dbReference type="EMBL" id="JAUJYO010000014">
    <property type="protein sequence ID" value="KAK1298849.1"/>
    <property type="molecule type" value="Genomic_DNA"/>
</dbReference>
<dbReference type="GO" id="GO:0140662">
    <property type="term" value="F:ATP-dependent protein folding chaperone"/>
    <property type="evidence" value="ECO:0007669"/>
    <property type="project" value="InterPro"/>
</dbReference>